<dbReference type="InterPro" id="IPR016032">
    <property type="entry name" value="Sig_transdc_resp-reg_C-effctor"/>
</dbReference>
<comment type="subcellular location">
    <subcellularLocation>
        <location evidence="1 6">Membrane</location>
        <topology evidence="1 6">Multi-pass membrane protein</topology>
    </subcellularLocation>
</comment>
<keyword evidence="3 6" id="KW-0812">Transmembrane</keyword>
<evidence type="ECO:0000313" key="9">
    <source>
        <dbReference type="EMBL" id="SNR68015.1"/>
    </source>
</evidence>
<keyword evidence="5 6" id="KW-0472">Membrane</keyword>
<dbReference type="SUPFAM" id="SSF46894">
    <property type="entry name" value="C-terminal effector domain of the bipartite response regulators"/>
    <property type="match status" value="1"/>
</dbReference>
<keyword evidence="6" id="KW-0592">Phosphate transport</keyword>
<evidence type="ECO:0000256" key="7">
    <source>
        <dbReference type="SAM" id="Coils"/>
    </source>
</evidence>
<evidence type="ECO:0000313" key="10">
    <source>
        <dbReference type="Proteomes" id="UP000198412"/>
    </source>
</evidence>
<dbReference type="PANTHER" id="PTHR11101:SF80">
    <property type="entry name" value="PHOSPHATE TRANSPORTER"/>
    <property type="match status" value="1"/>
</dbReference>
<keyword evidence="4 6" id="KW-1133">Transmembrane helix</keyword>
<feature type="transmembrane region" description="Helical" evidence="6">
    <location>
        <begin position="65"/>
        <end position="88"/>
    </location>
</feature>
<dbReference type="OrthoDB" id="1090267at2"/>
<dbReference type="GO" id="GO:0016020">
    <property type="term" value="C:membrane"/>
    <property type="evidence" value="ECO:0007669"/>
    <property type="project" value="UniProtKB-SubCell"/>
</dbReference>
<feature type="transmembrane region" description="Helical" evidence="6">
    <location>
        <begin position="377"/>
        <end position="394"/>
    </location>
</feature>
<protein>
    <recommendedName>
        <fullName evidence="6">Phosphate transporter</fullName>
    </recommendedName>
</protein>
<evidence type="ECO:0000256" key="5">
    <source>
        <dbReference type="ARBA" id="ARBA00023136"/>
    </source>
</evidence>
<comment type="similarity">
    <text evidence="6">Belongs to the inorganic phosphate transporter (PiT) (TC 2.A.20) family.</text>
</comment>
<evidence type="ECO:0000256" key="2">
    <source>
        <dbReference type="ARBA" id="ARBA00022448"/>
    </source>
</evidence>
<dbReference type="InterPro" id="IPR001204">
    <property type="entry name" value="Phos_transporter"/>
</dbReference>
<accession>A0A238Y9U4</accession>
<dbReference type="Gene3D" id="1.10.10.10">
    <property type="entry name" value="Winged helix-like DNA-binding domain superfamily/Winged helix DNA-binding domain"/>
    <property type="match status" value="1"/>
</dbReference>
<evidence type="ECO:0000259" key="8">
    <source>
        <dbReference type="SMART" id="SM00421"/>
    </source>
</evidence>
<feature type="transmembrane region" description="Helical" evidence="6">
    <location>
        <begin position="166"/>
        <end position="192"/>
    </location>
</feature>
<gene>
    <name evidence="9" type="ORF">SAMN04488111_2419</name>
</gene>
<feature type="transmembrane region" description="Helical" evidence="6">
    <location>
        <begin position="33"/>
        <end position="53"/>
    </location>
</feature>
<dbReference type="GO" id="GO:0003677">
    <property type="term" value="F:DNA binding"/>
    <property type="evidence" value="ECO:0007669"/>
    <property type="project" value="InterPro"/>
</dbReference>
<dbReference type="GO" id="GO:0005315">
    <property type="term" value="F:phosphate transmembrane transporter activity"/>
    <property type="evidence" value="ECO:0007669"/>
    <property type="project" value="InterPro"/>
</dbReference>
<feature type="coiled-coil region" evidence="7">
    <location>
        <begin position="412"/>
        <end position="446"/>
    </location>
</feature>
<keyword evidence="7" id="KW-0175">Coiled coil</keyword>
<proteinExistence type="inferred from homology"/>
<keyword evidence="10" id="KW-1185">Reference proteome</keyword>
<dbReference type="RefSeq" id="WP_089378709.1">
    <property type="nucleotide sequence ID" value="NZ_FZNX01000004.1"/>
</dbReference>
<dbReference type="Pfam" id="PF01384">
    <property type="entry name" value="PHO4"/>
    <property type="match status" value="2"/>
</dbReference>
<dbReference type="AlphaFoldDB" id="A0A238Y9U4"/>
<feature type="transmembrane region" description="Helical" evidence="6">
    <location>
        <begin position="316"/>
        <end position="336"/>
    </location>
</feature>
<evidence type="ECO:0000256" key="6">
    <source>
        <dbReference type="RuleBase" id="RU363058"/>
    </source>
</evidence>
<dbReference type="GO" id="GO:0006355">
    <property type="term" value="P:regulation of DNA-templated transcription"/>
    <property type="evidence" value="ECO:0007669"/>
    <property type="project" value="InterPro"/>
</dbReference>
<dbReference type="Proteomes" id="UP000198412">
    <property type="component" value="Unassembled WGS sequence"/>
</dbReference>
<dbReference type="PANTHER" id="PTHR11101">
    <property type="entry name" value="PHOSPHATE TRANSPORTER"/>
    <property type="match status" value="1"/>
</dbReference>
<feature type="transmembrane region" description="Helical" evidence="6">
    <location>
        <begin position="125"/>
        <end position="146"/>
    </location>
</feature>
<evidence type="ECO:0000256" key="3">
    <source>
        <dbReference type="ARBA" id="ARBA00022692"/>
    </source>
</evidence>
<sequence>MFLFFLTSGLFLGWSLGANDAANIFGSAVGSKMIKFSTAVIIASIFVIAGSVLQGSGAAQTLGELGSVNAIGGAFTVALCAGFTVLWMTKLKLPVSTSQAIIGAIIGWNFYSGNPTDLIVLGKILSTWVAGPILGGIFAVLLYLALKSFLSKTKIHLIKLDAYLKYALLIIGGFGAYSLGANNVANVVGVFMPSVPNIQLDFGFFILDGIQLLFLAGGVSIAIGIATYSKKVMMTVGNDLMNLSAESALVIVLSHSLVLFIFSSTSLSNALLSIGLPAIPLVPVSSSQAVVGAIMGIGFLKGGAGIEYKVLGKISIGWISTPIIAGLVSFVSLFFMNNVFKLTVVKQSLEKTNNTAESFTNLVKTGTEENINLFQPLLYTIIFLLIITVILLAVKLSKNKEKLKNDQSKELITKFESQEKLLKSELNKANEDNAKLEKEIGFKRKEQMDIALNIINKNSFLEKLKTKIDKITSKPELNKEELIRLKSLILNNLSLDKDRERFNSYVNELNKDFYFRLLSRYPGLTENEQRLCSLVRLNLSSKEIASILNISTKSVEVNRHRLRKKMHLKRKENLTELIGKL</sequence>
<dbReference type="Pfam" id="PF00196">
    <property type="entry name" value="GerE"/>
    <property type="match status" value="1"/>
</dbReference>
<reference evidence="10" key="1">
    <citation type="submission" date="2017-06" db="EMBL/GenBank/DDBJ databases">
        <authorList>
            <person name="Varghese N."/>
            <person name="Submissions S."/>
        </authorList>
    </citation>
    <scope>NUCLEOTIDE SEQUENCE [LARGE SCALE GENOMIC DNA]</scope>
    <source>
        <strain evidence="10">DSM 27993</strain>
    </source>
</reference>
<feature type="transmembrane region" description="Helical" evidence="6">
    <location>
        <begin position="204"/>
        <end position="228"/>
    </location>
</feature>
<evidence type="ECO:0000256" key="4">
    <source>
        <dbReference type="ARBA" id="ARBA00022989"/>
    </source>
</evidence>
<dbReference type="InterPro" id="IPR036388">
    <property type="entry name" value="WH-like_DNA-bd_sf"/>
</dbReference>
<dbReference type="GO" id="GO:0035435">
    <property type="term" value="P:phosphate ion transmembrane transport"/>
    <property type="evidence" value="ECO:0007669"/>
    <property type="project" value="TreeGrafter"/>
</dbReference>
<feature type="domain" description="HTH luxR-type" evidence="8">
    <location>
        <begin position="521"/>
        <end position="578"/>
    </location>
</feature>
<dbReference type="InterPro" id="IPR000792">
    <property type="entry name" value="Tscrpt_reg_LuxR_C"/>
</dbReference>
<dbReference type="EMBL" id="FZNX01000004">
    <property type="protein sequence ID" value="SNR68015.1"/>
    <property type="molecule type" value="Genomic_DNA"/>
</dbReference>
<name>A0A238Y9U4_9FLAO</name>
<keyword evidence="2 6" id="KW-0813">Transport</keyword>
<dbReference type="SMART" id="SM00421">
    <property type="entry name" value="HTH_LUXR"/>
    <property type="match status" value="1"/>
</dbReference>
<feature type="transmembrane region" description="Helical" evidence="6">
    <location>
        <begin position="240"/>
        <end position="262"/>
    </location>
</feature>
<evidence type="ECO:0000256" key="1">
    <source>
        <dbReference type="ARBA" id="ARBA00004141"/>
    </source>
</evidence>
<feature type="transmembrane region" description="Helical" evidence="6">
    <location>
        <begin position="282"/>
        <end position="304"/>
    </location>
</feature>
<organism evidence="9 10">
    <name type="scientific">Lutibacter flavus</name>
    <dbReference type="NCBI Taxonomy" id="691689"/>
    <lineage>
        <taxon>Bacteria</taxon>
        <taxon>Pseudomonadati</taxon>
        <taxon>Bacteroidota</taxon>
        <taxon>Flavobacteriia</taxon>
        <taxon>Flavobacteriales</taxon>
        <taxon>Flavobacteriaceae</taxon>
        <taxon>Lutibacter</taxon>
    </lineage>
</organism>